<dbReference type="InterPro" id="IPR012106">
    <property type="entry name" value="Phage_Mu_Gp1"/>
</dbReference>
<dbReference type="Pfam" id="PF10123">
    <property type="entry name" value="Mu-like_Pro"/>
    <property type="match status" value="1"/>
</dbReference>
<evidence type="ECO:0000313" key="3">
    <source>
        <dbReference type="Proteomes" id="UP000019092"/>
    </source>
</evidence>
<dbReference type="EMBL" id="CP006955">
    <property type="protein sequence ID" value="AHG83454.1"/>
    <property type="molecule type" value="Genomic_DNA"/>
</dbReference>
<proteinExistence type="predicted"/>
<keyword evidence="1" id="KW-0175">Coiled coil</keyword>
<dbReference type="RefSeq" id="WP_015433148.1">
    <property type="nucleotide sequence ID" value="NZ_CP006955.1"/>
</dbReference>
<dbReference type="PIRSF" id="PIRSF016624">
    <property type="entry name" value="Mu_prophg_I"/>
    <property type="match status" value="1"/>
</dbReference>
<organism evidence="2 3">
    <name type="scientific">Bibersteinia trehalosi USDA-ARS-USMARC-189</name>
    <dbReference type="NCBI Taxonomy" id="1263831"/>
    <lineage>
        <taxon>Bacteria</taxon>
        <taxon>Pseudomonadati</taxon>
        <taxon>Pseudomonadota</taxon>
        <taxon>Gammaproteobacteria</taxon>
        <taxon>Pasteurellales</taxon>
        <taxon>Pasteurellaceae</taxon>
        <taxon>Bibersteinia</taxon>
    </lineage>
</organism>
<feature type="coiled-coil region" evidence="1">
    <location>
        <begin position="201"/>
        <end position="228"/>
    </location>
</feature>
<keyword evidence="3" id="KW-1185">Reference proteome</keyword>
<name>A0ABN4C390_BIBTR</name>
<dbReference type="Proteomes" id="UP000019092">
    <property type="component" value="Chromosome"/>
</dbReference>
<evidence type="ECO:0000313" key="2">
    <source>
        <dbReference type="EMBL" id="AHG83454.1"/>
    </source>
</evidence>
<evidence type="ECO:0000256" key="1">
    <source>
        <dbReference type="SAM" id="Coils"/>
    </source>
</evidence>
<gene>
    <name evidence="2" type="ORF">F543_5900</name>
</gene>
<reference evidence="2 3" key="1">
    <citation type="submission" date="2013-12" db="EMBL/GenBank/DDBJ databases">
        <title>Annotation of the Bibersteinia trehalosi USDA-ARS-USMARC-189 complete genome.</title>
        <authorList>
            <person name="Harhay G.P."/>
            <person name="McVey S."/>
            <person name="Clawson M.L."/>
            <person name="Bono J."/>
            <person name="Heaton M.P."/>
            <person name="Chitko-Mckown C.G."/>
            <person name="Harhay D.M."/>
            <person name="Smith T.P.L."/>
        </authorList>
    </citation>
    <scope>NUCLEOTIDE SEQUENCE [LARGE SCALE GENOMIC DNA]</scope>
    <source>
        <strain evidence="2 3">USDA-ARS-USMARC-189</strain>
    </source>
</reference>
<sequence length="351" mass="38572">MKANKHPLAVLTAQLTSPDGWQQLLPKGKFRARDGRPADVPHWYLDAEIAKRLIHRAKTLRQDILVDYDHATLLKAKKGDDAGNVVAAGWFNNVEMQWFDDDERQGLYIKPRWTPKAYQQIKDGEFAFLSAVFPYDDNGEPIEIRMAALTNDPGITGMQRLAVLSAVTNQQETAQMGKLRTLLSKLGIEIAEGTEITDEQAEAALKALDTLQTDKATAENQVVALSAKEVDLTAYVPKSTYDAVVAKVAVLSAKNDEVEIDNTITKARNEGRVIEAEVEYLKGFGKQQGVAALSAMLAQRPQLAVLSAQQTETTKVEKQVKGEAVLSAADKEAARLLGINETDFAKELEAK</sequence>
<protein>
    <submittedName>
        <fullName evidence="2">Mu-like prophage FluMu I protein</fullName>
    </submittedName>
</protein>
<accession>A0ABN4C390</accession>